<accession>A0A843VSF3</accession>
<name>A0A843VSF3_COLES</name>
<keyword evidence="3" id="KW-1185">Reference proteome</keyword>
<dbReference type="Proteomes" id="UP000652761">
    <property type="component" value="Unassembled WGS sequence"/>
</dbReference>
<evidence type="ECO:0000313" key="2">
    <source>
        <dbReference type="EMBL" id="MQL99618.1"/>
    </source>
</evidence>
<dbReference type="EMBL" id="NMUH01002380">
    <property type="protein sequence ID" value="MQL99618.1"/>
    <property type="molecule type" value="Genomic_DNA"/>
</dbReference>
<comment type="caution">
    <text evidence="2">The sequence shown here is derived from an EMBL/GenBank/DDBJ whole genome shotgun (WGS) entry which is preliminary data.</text>
</comment>
<gene>
    <name evidence="2" type="ORF">Taro_032341</name>
</gene>
<keyword evidence="1" id="KW-0472">Membrane</keyword>
<feature type="transmembrane region" description="Helical" evidence="1">
    <location>
        <begin position="134"/>
        <end position="159"/>
    </location>
</feature>
<keyword evidence="1" id="KW-0812">Transmembrane</keyword>
<dbReference type="AlphaFoldDB" id="A0A843VSF3"/>
<protein>
    <submittedName>
        <fullName evidence="2">Uncharacterized protein</fullName>
    </submittedName>
</protein>
<feature type="non-terminal residue" evidence="2">
    <location>
        <position position="1"/>
    </location>
</feature>
<evidence type="ECO:0000313" key="3">
    <source>
        <dbReference type="Proteomes" id="UP000652761"/>
    </source>
</evidence>
<sequence length="392" mass="42455">MYCDFCYLNNLPEVQLGQFGKLLMLLVREMLIQTPSRSVGGGVPLGTLGVRLLCKVRARAAGCSCHCAASVASVVARRVRAVAARLALDSLAVVFLVWRMLAGKSSLRCIVWLPCVLSGALVVLVEVLPGPVCVASAVLLAAVFSLMVYVVWSLGCAFWRSVPFGWGLRSGEVLPGRLLALLGEVLPKAAPFCLGIIGQGVVRLAVHLAAVLASLFCVSRLRWWDFVCPHGSDDLPRFSCPTRNRVAVTTQFWVAIGSAIATPRPIGIRLSWCPPPAGLSLRTFWYGTRQVASLRSMTEGDTFVAVSWQWCQEGHARVDQGEGFPDPSLLWRSTKNPEESSFGGFLGLPKESFNDTFDPFEDLIRGKNLTSSPLAAKISSQRPAILPSISLN</sequence>
<keyword evidence="1" id="KW-1133">Transmembrane helix</keyword>
<organism evidence="2 3">
    <name type="scientific">Colocasia esculenta</name>
    <name type="common">Wild taro</name>
    <name type="synonym">Arum esculentum</name>
    <dbReference type="NCBI Taxonomy" id="4460"/>
    <lineage>
        <taxon>Eukaryota</taxon>
        <taxon>Viridiplantae</taxon>
        <taxon>Streptophyta</taxon>
        <taxon>Embryophyta</taxon>
        <taxon>Tracheophyta</taxon>
        <taxon>Spermatophyta</taxon>
        <taxon>Magnoliopsida</taxon>
        <taxon>Liliopsida</taxon>
        <taxon>Araceae</taxon>
        <taxon>Aroideae</taxon>
        <taxon>Colocasieae</taxon>
        <taxon>Colocasia</taxon>
    </lineage>
</organism>
<evidence type="ECO:0000256" key="1">
    <source>
        <dbReference type="SAM" id="Phobius"/>
    </source>
</evidence>
<feature type="transmembrane region" description="Helical" evidence="1">
    <location>
        <begin position="82"/>
        <end position="102"/>
    </location>
</feature>
<reference evidence="2" key="1">
    <citation type="submission" date="2017-07" db="EMBL/GenBank/DDBJ databases">
        <title>Taro Niue Genome Assembly and Annotation.</title>
        <authorList>
            <person name="Atibalentja N."/>
            <person name="Keating K."/>
            <person name="Fields C.J."/>
        </authorList>
    </citation>
    <scope>NUCLEOTIDE SEQUENCE</scope>
    <source>
        <strain evidence="2">Niue_2</strain>
        <tissue evidence="2">Leaf</tissue>
    </source>
</reference>
<proteinExistence type="predicted"/>
<feature type="transmembrane region" description="Helical" evidence="1">
    <location>
        <begin position="109"/>
        <end position="128"/>
    </location>
</feature>